<feature type="domain" description="Amidohydrolase-related" evidence="1">
    <location>
        <begin position="381"/>
        <end position="476"/>
    </location>
</feature>
<evidence type="ECO:0000259" key="1">
    <source>
        <dbReference type="Pfam" id="PF01979"/>
    </source>
</evidence>
<dbReference type="SUPFAM" id="SSF51338">
    <property type="entry name" value="Composite domain of metallo-dependent hydrolases"/>
    <property type="match status" value="1"/>
</dbReference>
<dbReference type="PANTHER" id="PTHR43135:SF3">
    <property type="entry name" value="ALPHA-D-RIBOSE 1-METHYLPHOSPHONATE 5-TRIPHOSPHATE DIPHOSPHATASE"/>
    <property type="match status" value="1"/>
</dbReference>
<dbReference type="Proteomes" id="UP000198379">
    <property type="component" value="Unassembled WGS sequence"/>
</dbReference>
<dbReference type="OrthoDB" id="9797498at2"/>
<keyword evidence="2" id="KW-0378">Hydrolase</keyword>
<protein>
    <submittedName>
        <fullName evidence="2">Amidohydrolase family protein</fullName>
    </submittedName>
</protein>
<dbReference type="Gene3D" id="3.30.110.90">
    <property type="entry name" value="Amidohydrolase"/>
    <property type="match status" value="1"/>
</dbReference>
<keyword evidence="3" id="KW-1185">Reference proteome</keyword>
<dbReference type="Gene3D" id="3.40.50.10910">
    <property type="entry name" value="Amidohydrolase"/>
    <property type="match status" value="1"/>
</dbReference>
<evidence type="ECO:0000313" key="3">
    <source>
        <dbReference type="Proteomes" id="UP000198379"/>
    </source>
</evidence>
<dbReference type="Gene3D" id="2.30.40.10">
    <property type="entry name" value="Urease, subunit C, domain 1"/>
    <property type="match status" value="1"/>
</dbReference>
<dbReference type="PANTHER" id="PTHR43135">
    <property type="entry name" value="ALPHA-D-RIBOSE 1-METHYLPHOSPHONATE 5-TRIPHOSPHATE DIPHOSPHATASE"/>
    <property type="match status" value="1"/>
</dbReference>
<dbReference type="GO" id="GO:0016810">
    <property type="term" value="F:hydrolase activity, acting on carbon-nitrogen (but not peptide) bonds"/>
    <property type="evidence" value="ECO:0007669"/>
    <property type="project" value="InterPro"/>
</dbReference>
<dbReference type="AlphaFoldDB" id="A0A239AVD2"/>
<dbReference type="InterPro" id="IPR006680">
    <property type="entry name" value="Amidohydro-rel"/>
</dbReference>
<gene>
    <name evidence="2" type="ORF">SAMN06265376_105158</name>
</gene>
<dbReference type="Pfam" id="PF01979">
    <property type="entry name" value="Amidohydro_1"/>
    <property type="match status" value="1"/>
</dbReference>
<proteinExistence type="predicted"/>
<dbReference type="Gene3D" id="1.20.58.520">
    <property type="entry name" value="Amidohydrolase"/>
    <property type="match status" value="1"/>
</dbReference>
<dbReference type="InterPro" id="IPR032466">
    <property type="entry name" value="Metal_Hydrolase"/>
</dbReference>
<accession>A0A239AVD2</accession>
<name>A0A239AVD2_9FLAO</name>
<dbReference type="InterPro" id="IPR011059">
    <property type="entry name" value="Metal-dep_hydrolase_composite"/>
</dbReference>
<dbReference type="SUPFAM" id="SSF51556">
    <property type="entry name" value="Metallo-dependent hydrolases"/>
    <property type="match status" value="1"/>
</dbReference>
<evidence type="ECO:0000313" key="2">
    <source>
        <dbReference type="EMBL" id="SNR99540.1"/>
    </source>
</evidence>
<reference evidence="2 3" key="1">
    <citation type="submission" date="2017-06" db="EMBL/GenBank/DDBJ databases">
        <authorList>
            <person name="Kim H.J."/>
            <person name="Triplett B.A."/>
        </authorList>
    </citation>
    <scope>NUCLEOTIDE SEQUENCE [LARGE SCALE GENOMIC DNA]</scope>
    <source>
        <strain evidence="2 3">DSM 25597</strain>
    </source>
</reference>
<dbReference type="EMBL" id="FZNY01000005">
    <property type="protein sequence ID" value="SNR99540.1"/>
    <property type="molecule type" value="Genomic_DNA"/>
</dbReference>
<dbReference type="InterPro" id="IPR051781">
    <property type="entry name" value="Metallo-dep_Hydrolase"/>
</dbReference>
<organism evidence="2 3">
    <name type="scientific">Dokdonia pacifica</name>
    <dbReference type="NCBI Taxonomy" id="1627892"/>
    <lineage>
        <taxon>Bacteria</taxon>
        <taxon>Pseudomonadati</taxon>
        <taxon>Bacteroidota</taxon>
        <taxon>Flavobacteriia</taxon>
        <taxon>Flavobacteriales</taxon>
        <taxon>Flavobacteriaceae</taxon>
        <taxon>Dokdonia</taxon>
    </lineage>
</organism>
<dbReference type="RefSeq" id="WP_089372415.1">
    <property type="nucleotide sequence ID" value="NZ_BMEP01000006.1"/>
</dbReference>
<sequence length="520" mass="59436">MKKKLFKFLKIIASLLCLLILLITIGIFWPMPTLQPPLKHDTVIIESINIIDVKSGHILEKRNVLIKGNTISAIDSIEILNRDPNSLIIDGTDKYLVPGFWDMHTHSNQHSEWLHHPLYIANGVTGIRDMSGQLDRRDSYWAGSKERLVWNAELNENKRVMPRYVLQSSYQIDGAASVPDGFPEFFKLQKPEHIDSLLLFYKNEKVDFIKVYQQIIPESYQQLAKKAPKYGLHLAGHKPVFTSLEEAILLGQRSFEHGRVFMFESFPGADSLRTATDWKSFYSKSKKSMIDDFDPVKAKRLMTLMSKHDAHWVPTLQTLKFEAYAHETTFTENPHLKYITGVRKKLWWNIDRSNNAKRNTAASTKGVSKDFYEASKKQVQMANQLGVPIMTGTDVTDSYTFAGFSIHQELEELTKSGLSNLEAIQSATIIPAKYSKKEHKYGSIQEGKIADLLILNQNPLMDITHTKDINGVLMNGIYYDTDKINELKKFTESVASSYHMNVKVFFSLINSPLIRVQFAD</sequence>